<dbReference type="RefSeq" id="WP_096408269.1">
    <property type="nucleotide sequence ID" value="NZ_AP017372.2"/>
</dbReference>
<accession>A0A0X8X8C9</accession>
<evidence type="ECO:0000313" key="2">
    <source>
        <dbReference type="EMBL" id="BAU57346.1"/>
    </source>
</evidence>
<keyword evidence="1" id="KW-0472">Membrane</keyword>
<evidence type="ECO:0000313" key="3">
    <source>
        <dbReference type="Proteomes" id="UP000218890"/>
    </source>
</evidence>
<dbReference type="Pfam" id="PF07963">
    <property type="entry name" value="N_methyl"/>
    <property type="match status" value="1"/>
</dbReference>
<proteinExistence type="predicted"/>
<dbReference type="AlphaFoldDB" id="A0A0X8X8C9"/>
<evidence type="ECO:0000256" key="1">
    <source>
        <dbReference type="SAM" id="Phobius"/>
    </source>
</evidence>
<name>A0A0X8X8C9_HALHR</name>
<gene>
    <name evidence="2" type="ORF">HH1059_06590</name>
</gene>
<reference evidence="2" key="1">
    <citation type="submission" date="2016-02" db="EMBL/GenBank/DDBJ databases">
        <title>Halorhodospira halochloris DSM-1059 complete genome, version 2.</title>
        <authorList>
            <person name="Tsukatani Y."/>
        </authorList>
    </citation>
    <scope>NUCLEOTIDE SEQUENCE</scope>
    <source>
        <strain evidence="2">DSM 1059</strain>
    </source>
</reference>
<feature type="transmembrane region" description="Helical" evidence="1">
    <location>
        <begin position="13"/>
        <end position="34"/>
    </location>
</feature>
<dbReference type="InterPro" id="IPR012902">
    <property type="entry name" value="N_methyl_site"/>
</dbReference>
<keyword evidence="1" id="KW-0812">Transmembrane</keyword>
<protein>
    <submittedName>
        <fullName evidence="2">Uncharacterized protein</fullName>
    </submittedName>
</protein>
<keyword evidence="3" id="KW-1185">Reference proteome</keyword>
<dbReference type="KEGG" id="hhk:HH1059_06590"/>
<dbReference type="NCBIfam" id="TIGR02532">
    <property type="entry name" value="IV_pilin_GFxxxE"/>
    <property type="match status" value="1"/>
</dbReference>
<organism evidence="2 3">
    <name type="scientific">Halorhodospira halochloris</name>
    <name type="common">Ectothiorhodospira halochloris</name>
    <dbReference type="NCBI Taxonomy" id="1052"/>
    <lineage>
        <taxon>Bacteria</taxon>
        <taxon>Pseudomonadati</taxon>
        <taxon>Pseudomonadota</taxon>
        <taxon>Gammaproteobacteria</taxon>
        <taxon>Chromatiales</taxon>
        <taxon>Ectothiorhodospiraceae</taxon>
        <taxon>Halorhodospira</taxon>
    </lineage>
</organism>
<sequence>MANFYRIGAQRKYGFTLIELIVTLVVISITVLAFGTSMRILLSMDGIGGAQDHLDRHSCAEAIIAKYDYDDDDEEEGEITRENCGDDACDIDQCDGTYNQVSCKASLIYLLPESDESDELPVCKFTIGGESRIVIHVPISDDEE</sequence>
<dbReference type="EMBL" id="AP017372">
    <property type="protein sequence ID" value="BAU57346.1"/>
    <property type="molecule type" value="Genomic_DNA"/>
</dbReference>
<keyword evidence="1" id="KW-1133">Transmembrane helix</keyword>
<dbReference type="Proteomes" id="UP000218890">
    <property type="component" value="Chromosome"/>
</dbReference>